<dbReference type="GeneID" id="108563534"/>
<feature type="compositionally biased region" description="Pro residues" evidence="6">
    <location>
        <begin position="1238"/>
        <end position="1292"/>
    </location>
</feature>
<evidence type="ECO:0000259" key="9">
    <source>
        <dbReference type="Pfam" id="PF18129"/>
    </source>
</evidence>
<dbReference type="Gene3D" id="1.25.40.1050">
    <property type="match status" value="1"/>
</dbReference>
<evidence type="ECO:0000256" key="6">
    <source>
        <dbReference type="SAM" id="MobiDB-lite"/>
    </source>
</evidence>
<dbReference type="RefSeq" id="XP_017777725.1">
    <property type="nucleotide sequence ID" value="XM_017922236.1"/>
</dbReference>
<dbReference type="Pfam" id="PF18332">
    <property type="entry name" value="XRN1_D1"/>
    <property type="match status" value="1"/>
</dbReference>
<feature type="compositionally biased region" description="Polar residues" evidence="6">
    <location>
        <begin position="1603"/>
        <end position="1613"/>
    </location>
</feature>
<evidence type="ECO:0000313" key="13">
    <source>
        <dbReference type="RefSeq" id="XP_017777725.1"/>
    </source>
</evidence>
<dbReference type="InterPro" id="IPR027073">
    <property type="entry name" value="5_3_exoribonuclease"/>
</dbReference>
<dbReference type="CDD" id="cd18673">
    <property type="entry name" value="PIN_XRN1-2-like"/>
    <property type="match status" value="1"/>
</dbReference>
<evidence type="ECO:0000259" key="7">
    <source>
        <dbReference type="Pfam" id="PF03159"/>
    </source>
</evidence>
<evidence type="ECO:0000256" key="4">
    <source>
        <dbReference type="ARBA" id="ARBA00038299"/>
    </source>
</evidence>
<evidence type="ECO:0000259" key="11">
    <source>
        <dbReference type="Pfam" id="PF18334"/>
    </source>
</evidence>
<dbReference type="InterPro" id="IPR004859">
    <property type="entry name" value="Xrn1_N"/>
</dbReference>
<feature type="compositionally biased region" description="Polar residues" evidence="6">
    <location>
        <begin position="1544"/>
        <end position="1570"/>
    </location>
</feature>
<evidence type="ECO:0000313" key="12">
    <source>
        <dbReference type="Proteomes" id="UP000695000"/>
    </source>
</evidence>
<keyword evidence="1 5" id="KW-0540">Nuclease</keyword>
<dbReference type="EC" id="3.1.13.-" evidence="5"/>
<feature type="region of interest" description="Disordered" evidence="6">
    <location>
        <begin position="1481"/>
        <end position="1613"/>
    </location>
</feature>
<dbReference type="InterPro" id="IPR047007">
    <property type="entry name" value="XRN1_D1_sf"/>
</dbReference>
<dbReference type="Pfam" id="PF18129">
    <property type="entry name" value="SH3_12"/>
    <property type="match status" value="1"/>
</dbReference>
<evidence type="ECO:0000256" key="1">
    <source>
        <dbReference type="ARBA" id="ARBA00022722"/>
    </source>
</evidence>
<proteinExistence type="inferred from homology"/>
<evidence type="ECO:0000259" key="10">
    <source>
        <dbReference type="Pfam" id="PF18332"/>
    </source>
</evidence>
<feature type="compositionally biased region" description="Basic and acidic residues" evidence="6">
    <location>
        <begin position="1575"/>
        <end position="1590"/>
    </location>
</feature>
<dbReference type="PANTHER" id="PTHR12341:SF7">
    <property type="entry name" value="5'-3' EXORIBONUCLEASE 1"/>
    <property type="match status" value="1"/>
</dbReference>
<keyword evidence="5" id="KW-0694">RNA-binding</keyword>
<feature type="domain" description="Xrn1 helical" evidence="8">
    <location>
        <begin position="273"/>
        <end position="628"/>
    </location>
</feature>
<dbReference type="InterPro" id="IPR047008">
    <property type="entry name" value="XRN1_SH3_sf"/>
</dbReference>
<evidence type="ECO:0000256" key="3">
    <source>
        <dbReference type="ARBA" id="ARBA00022839"/>
    </source>
</evidence>
<dbReference type="InterPro" id="IPR040992">
    <property type="entry name" value="XRN1_D1"/>
</dbReference>
<feature type="domain" description="5'-3' exoribonuclease 1 SH3-like" evidence="9">
    <location>
        <begin position="1116"/>
        <end position="1187"/>
    </location>
</feature>
<evidence type="ECO:0000256" key="5">
    <source>
        <dbReference type="PIRNR" id="PIRNR006743"/>
    </source>
</evidence>
<name>A0ABM1MT25_NICVS</name>
<dbReference type="InterPro" id="IPR041106">
    <property type="entry name" value="XRN1_D2_D3"/>
</dbReference>
<dbReference type="InterPro" id="IPR041412">
    <property type="entry name" value="Xrn1_helical"/>
</dbReference>
<protein>
    <recommendedName>
        <fullName evidence="5">5'-3' exoribonuclease 1</fullName>
        <ecNumber evidence="5">3.1.13.-</ecNumber>
    </recommendedName>
</protein>
<dbReference type="PIRSF" id="PIRSF006743">
    <property type="entry name" value="Exonuclease_Xnr1"/>
    <property type="match status" value="1"/>
</dbReference>
<dbReference type="InterPro" id="IPR016494">
    <property type="entry name" value="5_3_exoribonuclease_1"/>
</dbReference>
<feature type="domain" description="Exoribonuclease Xrn1 D2/D3" evidence="11">
    <location>
        <begin position="862"/>
        <end position="1087"/>
    </location>
</feature>
<feature type="compositionally biased region" description="Polar residues" evidence="6">
    <location>
        <begin position="1326"/>
        <end position="1344"/>
    </location>
</feature>
<evidence type="ECO:0000259" key="8">
    <source>
        <dbReference type="Pfam" id="PF17846"/>
    </source>
</evidence>
<accession>A0ABM1MT25</accession>
<gene>
    <name evidence="13" type="primary">LOC108563534</name>
</gene>
<keyword evidence="2 5" id="KW-0378">Hydrolase</keyword>
<sequence length="1613" mass="185000">MGVPKFFRYISERYPCLLEIVKEYQIPAFDNLYLDMNGIIHMCSHPDDNDPHFRITEEKIFQSIFHYIEILFSMIKPQKVFFMAVDGVAPRAKMNQQRGRRFRTAKDAEKMEKKALEKGETLPTESRFDSNCITPGTVFMANLQEQLKYFVINKITNDNLWRKCKIILSGPETPGEGEHKIMDYIRYIRSQPGYDPNTRHCLYGLDADLIMLGLCTHEPHFSLLREEVRFGKSSNRRKDAPEQTTFFLLHLSLMREYLELEFSQLKTSLPFDFNIENIIDDWVLMGFLVGNDFIPNLPNLHINKGALSTLYTAYINVLPTMDGYINESGQLNLERFEKFMAALCTIDMDHFTEQYTDLKFFESKTGRRPNLKERTSYKRKDLEAWKPDEEDESLQFEAIEPEPEKPVNKDLANMIKAVDDMMLEDSPNGDTEFELEEEDITESSVMSEEEDLFDMEFRQHKEGYYLNKLAYEKVTPDVMRSQAEGYVIAVQWNLNYYYNGVCSWGWYYPHHYSPFISDIKDFKDLKIEFDLGKPFQPYEQLLAVLPSASKKLLPESYHRLMVDTESDIKHYYPEDFATDLNGKKQDWEAVVLIPFIEEDVLLKAMDPCNKLLSEQEIKRNTHGPMLVFEYSQSDNGSYEAPEYFPVIMNHHASWNLLTINDIRVPKEKLIKGAYPGAKMDVYYPGFPTLKHLKYFGNLSKAKVKVFEQNSREENMVIKLENEITDSIDVVAEELLGKIVFVGWPHLVEAKVVAVSNKEAKYKASDLPGKFIIEQLNGNIAQNWQVDKSTIVDHYMYRLGINVGKTDILVHVTEMIGRQYVFTKIGRVNVEKKFSTKWSVFPLQTVIKDISVHDECNSTYVNIDDVFPIDSTCFMIGQQYYGSIATVKNSQECIGKGRIKISLKATNEPNFNKALSLEKNINVKYMPFYTAANRVGISKYLFTRITGTLFVIMGSKNSWSKDDVSKINIGLNLKFNKKNEEVPGYTKKENTWLYSNKAVDLVREYTQKYPKLFKFLAGHPNDDVYFEADLFPEDKATGATVKEIAAWLKKQHYYSIDHKICGSRTLEPEVVKELEKIVDKFVEKVYEEKNILMQVKPHLLYKPEFQSGSLEADPTTTYELYDRVVNIRESYTVPLGHTGTVIAIHKPKSDKPEDFMYDVMFDKAFAGGMALNCSSNRGYRMSRTALINKSHGMRYFDDNSGNNSGVGVHHQQHQQQKQQAVGYPTGPKFPDAFRSMQPQPQPPVSYGPPQKPQPPVSYGPPQPQPPVYQPQQPQPPVYQPQQPQPPVYPPPPQNSAFVSWNGYYQPPLVNNFMNFCGAPLMLPPKFQPSQQQQHLSPMIRPTSTDTKPDNKNKQNDLQSSEYLKKMLKIKDNDQQSGPKIDNPYSVPDIHAQVSAAMQQLPNMSHAKPVAKSYSLQLLSYYQSKGLGCPYYKYFDTPTGKNFVAQLVLPFNGEPVFGEAAPSRELACENVAKAVLNKLNSGDQSAPHAVNLPMKFPTPPKQWCETQNRNSTHKSVTYKNQTRNKTEDAKCNKFVPLQAVRRQPKPSHSNDNQSANKKGGNDNQSDSSNAKGQSRPGKKENASNHPGNDSKPRRQRKMRIAANFSGPSNPHQSNQ</sequence>
<feature type="domain" description="5'-3' exoribonuclease 1 D1" evidence="10">
    <location>
        <begin position="676"/>
        <end position="854"/>
    </location>
</feature>
<dbReference type="Pfam" id="PF17846">
    <property type="entry name" value="XRN_M"/>
    <property type="match status" value="1"/>
</dbReference>
<dbReference type="InterPro" id="IPR041385">
    <property type="entry name" value="SH3_12"/>
</dbReference>
<evidence type="ECO:0000256" key="2">
    <source>
        <dbReference type="ARBA" id="ARBA00022801"/>
    </source>
</evidence>
<keyword evidence="3 5" id="KW-0269">Exonuclease</keyword>
<dbReference type="Pfam" id="PF03159">
    <property type="entry name" value="XRN_N"/>
    <property type="match status" value="1"/>
</dbReference>
<comment type="similarity">
    <text evidence="4 5">Belongs to the 5'-3' exonuclease family.</text>
</comment>
<dbReference type="Gene3D" id="3.40.50.12390">
    <property type="match status" value="1"/>
</dbReference>
<keyword evidence="5" id="KW-0963">Cytoplasm</keyword>
<dbReference type="Gene3D" id="2.30.30.750">
    <property type="match status" value="1"/>
</dbReference>
<dbReference type="Pfam" id="PF18334">
    <property type="entry name" value="XRN1_D2_D3"/>
    <property type="match status" value="1"/>
</dbReference>
<organism evidence="12 13">
    <name type="scientific">Nicrophorus vespilloides</name>
    <name type="common">Boreal carrion beetle</name>
    <dbReference type="NCBI Taxonomy" id="110193"/>
    <lineage>
        <taxon>Eukaryota</taxon>
        <taxon>Metazoa</taxon>
        <taxon>Ecdysozoa</taxon>
        <taxon>Arthropoda</taxon>
        <taxon>Hexapoda</taxon>
        <taxon>Insecta</taxon>
        <taxon>Pterygota</taxon>
        <taxon>Neoptera</taxon>
        <taxon>Endopterygota</taxon>
        <taxon>Coleoptera</taxon>
        <taxon>Polyphaga</taxon>
        <taxon>Staphyliniformia</taxon>
        <taxon>Silphidae</taxon>
        <taxon>Nicrophorinae</taxon>
        <taxon>Nicrophorus</taxon>
    </lineage>
</organism>
<reference evidence="13" key="1">
    <citation type="submission" date="2025-08" db="UniProtKB">
        <authorList>
            <consortium name="RefSeq"/>
        </authorList>
    </citation>
    <scope>IDENTIFICATION</scope>
    <source>
        <tissue evidence="13">Whole Larva</tissue>
    </source>
</reference>
<dbReference type="PANTHER" id="PTHR12341">
    <property type="entry name" value="5'-&gt;3' EXORIBONUCLEASE"/>
    <property type="match status" value="1"/>
</dbReference>
<dbReference type="Gene3D" id="2.170.260.40">
    <property type="match status" value="1"/>
</dbReference>
<feature type="domain" description="Xrn1 N-terminal" evidence="7">
    <location>
        <begin position="1"/>
        <end position="227"/>
    </location>
</feature>
<keyword evidence="12" id="KW-1185">Reference proteome</keyword>
<comment type="subcellular location">
    <subcellularLocation>
        <location evidence="5">Cytoplasm</location>
    </subcellularLocation>
</comment>
<feature type="region of interest" description="Disordered" evidence="6">
    <location>
        <begin position="1323"/>
        <end position="1355"/>
    </location>
</feature>
<dbReference type="Proteomes" id="UP000695000">
    <property type="component" value="Unplaced"/>
</dbReference>
<feature type="compositionally biased region" description="Polar residues" evidence="6">
    <location>
        <begin position="1502"/>
        <end position="1521"/>
    </location>
</feature>
<feature type="region of interest" description="Disordered" evidence="6">
    <location>
        <begin position="1195"/>
        <end position="1292"/>
    </location>
</feature>